<dbReference type="AlphaFoldDB" id="A0AAX1Q4F1"/>
<dbReference type="RefSeq" id="WP_113713842.1">
    <property type="nucleotide sequence ID" value="NZ_LVYK01000058.1"/>
</dbReference>
<dbReference type="EMBL" id="LVYK01000058">
    <property type="protein sequence ID" value="RAS72763.1"/>
    <property type="molecule type" value="Genomic_DNA"/>
</dbReference>
<protein>
    <submittedName>
        <fullName evidence="2">Uncharacterized protein</fullName>
    </submittedName>
</protein>
<name>A0AAX1Q4F1_9BACI</name>
<dbReference type="GeneID" id="72759348"/>
<feature type="transmembrane region" description="Helical" evidence="1">
    <location>
        <begin position="34"/>
        <end position="55"/>
    </location>
</feature>
<accession>A0AAX1Q4F1</accession>
<sequence>MKKALIKALIKALQYLLLATVILVILNFRGDMNITPYIIALVILTIAKFLIHFFIEKKKR</sequence>
<organism evidence="2 3">
    <name type="scientific">Priestia endophytica</name>
    <dbReference type="NCBI Taxonomy" id="135735"/>
    <lineage>
        <taxon>Bacteria</taxon>
        <taxon>Bacillati</taxon>
        <taxon>Bacillota</taxon>
        <taxon>Bacilli</taxon>
        <taxon>Bacillales</taxon>
        <taxon>Bacillaceae</taxon>
        <taxon>Priestia</taxon>
    </lineage>
</organism>
<evidence type="ECO:0000313" key="2">
    <source>
        <dbReference type="EMBL" id="RAS72763.1"/>
    </source>
</evidence>
<keyword evidence="1" id="KW-1133">Transmembrane helix</keyword>
<evidence type="ECO:0000256" key="1">
    <source>
        <dbReference type="SAM" id="Phobius"/>
    </source>
</evidence>
<keyword evidence="1" id="KW-0812">Transmembrane</keyword>
<dbReference type="Proteomes" id="UP000250174">
    <property type="component" value="Unassembled WGS sequence"/>
</dbReference>
<gene>
    <name evidence="2" type="ORF">A3864_21715</name>
</gene>
<comment type="caution">
    <text evidence="2">The sequence shown here is derived from an EMBL/GenBank/DDBJ whole genome shotgun (WGS) entry which is preliminary data.</text>
</comment>
<reference evidence="2 3" key="1">
    <citation type="submission" date="2016-03" db="EMBL/GenBank/DDBJ databases">
        <title>Comparison of Bacillus endophyticus and B. anthracis characteristics using whole genome sequence analysis and microbiological techniques.</title>
        <authorList>
            <person name="Lekota K.E."/>
            <person name="Mafofo J."/>
            <person name="Rees J."/>
            <person name="Muchadeyi F.C."/>
            <person name="Madoroba E."/>
            <person name="Van Heerden H."/>
        </authorList>
    </citation>
    <scope>NUCLEOTIDE SEQUENCE [LARGE SCALE GENOMIC DNA]</scope>
    <source>
        <strain evidence="2 3">3631_10C</strain>
    </source>
</reference>
<evidence type="ECO:0000313" key="3">
    <source>
        <dbReference type="Proteomes" id="UP000250174"/>
    </source>
</evidence>
<proteinExistence type="predicted"/>
<feature type="transmembrane region" description="Helical" evidence="1">
    <location>
        <begin position="12"/>
        <end position="28"/>
    </location>
</feature>
<keyword evidence="1" id="KW-0472">Membrane</keyword>